<feature type="domain" description="DUF4214" evidence="3">
    <location>
        <begin position="208"/>
        <end position="277"/>
    </location>
</feature>
<gene>
    <name evidence="4" type="ORF">E7V67_021850</name>
</gene>
<accession>A0ABZ1UHW2</accession>
<dbReference type="PRINTS" id="PR00313">
    <property type="entry name" value="CABNDNGRPT"/>
</dbReference>
<dbReference type="PANTHER" id="PTHR38340">
    <property type="entry name" value="S-LAYER PROTEIN"/>
    <property type="match status" value="1"/>
</dbReference>
<dbReference type="InterPro" id="IPR025282">
    <property type="entry name" value="DUF4214"/>
</dbReference>
<protein>
    <submittedName>
        <fullName evidence="4">DUF4214 domain-containing protein</fullName>
    </submittedName>
</protein>
<dbReference type="Gene3D" id="2.150.10.10">
    <property type="entry name" value="Serralysin-like metalloprotease, C-terminal"/>
    <property type="match status" value="2"/>
</dbReference>
<dbReference type="EMBL" id="CP136508">
    <property type="protein sequence ID" value="WUR12320.1"/>
    <property type="molecule type" value="Genomic_DNA"/>
</dbReference>
<reference evidence="4 5" key="1">
    <citation type="journal article" date="2019" name="Int. J. Syst. Evol. Microbiol.">
        <title>The Draft Whole-Genome Sequence of the Antibiotic Producer Empedobacter haloabium ATCC 31962 Provides Indications for Its Taxonomic Reclassification.</title>
        <authorList>
            <person name="Miess H."/>
            <person name="Arlt P."/>
            <person name="Apel A.K."/>
            <person name="Weber T."/>
            <person name="Nieselt K."/>
            <person name="Hanssen F."/>
            <person name="Czemmel S."/>
            <person name="Nahnsen S."/>
            <person name="Gross H."/>
        </authorList>
    </citation>
    <scope>NUCLEOTIDE SEQUENCE [LARGE SCALE GENOMIC DNA]</scope>
    <source>
        <strain evidence="4 5">ATCC 31962</strain>
    </source>
</reference>
<proteinExistence type="predicted"/>
<organism evidence="4 5">
    <name type="scientific">[Empedobacter] haloabium</name>
    <dbReference type="NCBI Taxonomy" id="592317"/>
    <lineage>
        <taxon>Bacteria</taxon>
        <taxon>Pseudomonadati</taxon>
        <taxon>Pseudomonadota</taxon>
        <taxon>Betaproteobacteria</taxon>
        <taxon>Burkholderiales</taxon>
        <taxon>Oxalobacteraceae</taxon>
        <taxon>Telluria group</taxon>
        <taxon>Telluria group incertae sedis</taxon>
    </lineage>
</organism>
<dbReference type="SUPFAM" id="SSF51120">
    <property type="entry name" value="beta-Roll"/>
    <property type="match status" value="1"/>
</dbReference>
<dbReference type="InterPro" id="IPR011049">
    <property type="entry name" value="Serralysin-like_metalloprot_C"/>
</dbReference>
<sequence>MAAIPNQIGGTQNNDILPGTDGMDYIYGQGGADTLLGNGGDDQLFSGVIYNPNGNLPDTVGDRLEGGSGNDTLTGADGIDTLLGGEGNDSLLGGIGNDELAGGVGSNTVDGGAGVDLAVLSGKWSDYTFARTATNIGFKNTTTGSTETLSNVERVHFDDMYRAYDIDGTAGQVFRLYQATFKRPADIAGQGFWMGLIENGRFDIYEVAQRFIESEEFQRTYGSAPSDTDFLTNLYRNALHREPDQPGLDSWLHSISLGVSRAEILYGFAESAENQAQVIGSIQSGIEYVPLA</sequence>
<comment type="subcellular location">
    <subcellularLocation>
        <location evidence="1">Secreted</location>
    </subcellularLocation>
</comment>
<name>A0ABZ1UHW2_9BURK</name>
<keyword evidence="5" id="KW-1185">Reference proteome</keyword>
<dbReference type="InterPro" id="IPR001343">
    <property type="entry name" value="Hemolysn_Ca-bd"/>
</dbReference>
<dbReference type="Proteomes" id="UP000321323">
    <property type="component" value="Chromosome"/>
</dbReference>
<evidence type="ECO:0000256" key="2">
    <source>
        <dbReference type="ARBA" id="ARBA00022525"/>
    </source>
</evidence>
<evidence type="ECO:0000313" key="5">
    <source>
        <dbReference type="Proteomes" id="UP000321323"/>
    </source>
</evidence>
<evidence type="ECO:0000256" key="1">
    <source>
        <dbReference type="ARBA" id="ARBA00004613"/>
    </source>
</evidence>
<dbReference type="PROSITE" id="PS00330">
    <property type="entry name" value="HEMOLYSIN_CALCIUM"/>
    <property type="match status" value="2"/>
</dbReference>
<dbReference type="PANTHER" id="PTHR38340:SF1">
    <property type="entry name" value="S-LAYER PROTEIN"/>
    <property type="match status" value="1"/>
</dbReference>
<evidence type="ECO:0000313" key="4">
    <source>
        <dbReference type="EMBL" id="WUR12320.1"/>
    </source>
</evidence>
<dbReference type="InterPro" id="IPR018511">
    <property type="entry name" value="Hemolysin-typ_Ca-bd_CS"/>
</dbReference>
<dbReference type="Pfam" id="PF13946">
    <property type="entry name" value="DUF4214"/>
    <property type="match status" value="1"/>
</dbReference>
<keyword evidence="2" id="KW-0964">Secreted</keyword>
<evidence type="ECO:0000259" key="3">
    <source>
        <dbReference type="Pfam" id="PF13946"/>
    </source>
</evidence>
<dbReference type="Pfam" id="PF00353">
    <property type="entry name" value="HemolysinCabind"/>
    <property type="match status" value="2"/>
</dbReference>
<dbReference type="InterPro" id="IPR050557">
    <property type="entry name" value="RTX_toxin/Mannuronan_C5-epim"/>
</dbReference>